<evidence type="ECO:0000256" key="6">
    <source>
        <dbReference type="ARBA" id="ARBA00022967"/>
    </source>
</evidence>
<dbReference type="SFLD" id="SFLDS00003">
    <property type="entry name" value="Haloacid_Dehalogenase"/>
    <property type="match status" value="1"/>
</dbReference>
<dbReference type="GO" id="GO:0005886">
    <property type="term" value="C:plasma membrane"/>
    <property type="evidence" value="ECO:0007669"/>
    <property type="project" value="UniProtKB-SubCell"/>
</dbReference>
<dbReference type="PANTHER" id="PTHR48085">
    <property type="entry name" value="CADMIUM/ZINC-TRANSPORTING ATPASE HMA2-RELATED"/>
    <property type="match status" value="1"/>
</dbReference>
<dbReference type="InterPro" id="IPR036412">
    <property type="entry name" value="HAD-like_sf"/>
</dbReference>
<sequence>MDKQKKQLYKIIVALILFFLGFFIKNETVQSVLYLAAYLLAGYDVLLKAVKNISKGKVFDENFLMAIASIGSIILSDYAEGAAVMLFYQVGEYFQSYAVNKSRKSIGDLMDICPDYANIEKDGQIIQVDPDDIEIGNEIIVKPGEKVPLDGIVLGGNSTLDTSALTGESVPREVYEGDEILSGCINLNGILRIKVTKEFDESTAAKILELIENASSEKSKAENFITVFAKYYTPIVVTCALLLAVLPPLILDEAFGSWIYRALIFLVISCPCALVISIPLGFFGGIGAASSSGVLVKGSNYLEALSKSEIMVFDKTGTLTKGVFKVEEVNNEDGVDADELIETTAYAEAFSNHPIALSVKERYGKDIDNNRVGDVKELAGFGVKAIVDEKEVLVGKYALMRENNIDASEADSIGTVLYVSKDGKFLGSLVLRDEIKEDSKEALKSLKEAGIKKTVMLTGDKKEIGEYVGKELGLDEVYTELLPIDKVNKVKELMDKKSENGKLVFVGDGLNDAPVLTMADIGIAMGGIGSDAAIEASDIVIMTDEPSKIMTGYKISKKTLSIVKENIFIALFVKIGVMALGALGLANMWEAIFADVGVAVIAILNSIRVLRYRG</sequence>
<feature type="domain" description="P-type ATPase A" evidence="12">
    <location>
        <begin position="114"/>
        <end position="212"/>
    </location>
</feature>
<keyword evidence="4 11" id="KW-0812">Transmembrane</keyword>
<dbReference type="PANTHER" id="PTHR48085:SF5">
    <property type="entry name" value="CADMIUM_ZINC-TRANSPORTING ATPASE HMA4-RELATED"/>
    <property type="match status" value="1"/>
</dbReference>
<dbReference type="InterPro" id="IPR023298">
    <property type="entry name" value="ATPase_P-typ_TM_dom_sf"/>
</dbReference>
<dbReference type="GO" id="GO:0046872">
    <property type="term" value="F:metal ion binding"/>
    <property type="evidence" value="ECO:0007669"/>
    <property type="project" value="UniProtKB-KW"/>
</dbReference>
<evidence type="ECO:0000259" key="12">
    <source>
        <dbReference type="Pfam" id="PF00122"/>
    </source>
</evidence>
<dbReference type="RefSeq" id="WP_117532540.1">
    <property type="nucleotide sequence ID" value="NZ_QUSM01000005.1"/>
</dbReference>
<evidence type="ECO:0000256" key="5">
    <source>
        <dbReference type="ARBA" id="ARBA00022723"/>
    </source>
</evidence>
<reference evidence="13 14" key="1">
    <citation type="submission" date="2018-08" db="EMBL/GenBank/DDBJ databases">
        <title>A genome reference for cultivated species of the human gut microbiota.</title>
        <authorList>
            <person name="Zou Y."/>
            <person name="Xue W."/>
            <person name="Luo G."/>
        </authorList>
    </citation>
    <scope>NUCLEOTIDE SEQUENCE [LARGE SCALE GENOMIC DNA]</scope>
    <source>
        <strain evidence="13 14">AM25-6</strain>
    </source>
</reference>
<keyword evidence="8 11" id="KW-0472">Membrane</keyword>
<dbReference type="InterPro" id="IPR044492">
    <property type="entry name" value="P_typ_ATPase_HD_dom"/>
</dbReference>
<keyword evidence="11" id="KW-1003">Cell membrane</keyword>
<dbReference type="InterPro" id="IPR051014">
    <property type="entry name" value="Cation_Transport_ATPase_IB"/>
</dbReference>
<dbReference type="InterPro" id="IPR027256">
    <property type="entry name" value="P-typ_ATPase_IB"/>
</dbReference>
<name>A0A3E3DWF5_9FIRM</name>
<dbReference type="SUPFAM" id="SSF56784">
    <property type="entry name" value="HAD-like"/>
    <property type="match status" value="1"/>
</dbReference>
<comment type="similarity">
    <text evidence="2 11">Belongs to the cation transport ATPase (P-type) (TC 3.A.3) family. Type IB subfamily.</text>
</comment>
<dbReference type="SFLD" id="SFLDG00002">
    <property type="entry name" value="C1.7:_P-type_atpase_like"/>
    <property type="match status" value="1"/>
</dbReference>
<dbReference type="InterPro" id="IPR023214">
    <property type="entry name" value="HAD_sf"/>
</dbReference>
<comment type="catalytic activity">
    <reaction evidence="10">
        <text>Cd(2+)(in) + ATP + H2O = Cd(2+)(out) + ADP + phosphate + H(+)</text>
        <dbReference type="Rhea" id="RHEA:12132"/>
        <dbReference type="ChEBI" id="CHEBI:15377"/>
        <dbReference type="ChEBI" id="CHEBI:15378"/>
        <dbReference type="ChEBI" id="CHEBI:30616"/>
        <dbReference type="ChEBI" id="CHEBI:43474"/>
        <dbReference type="ChEBI" id="CHEBI:48775"/>
        <dbReference type="ChEBI" id="CHEBI:456216"/>
        <dbReference type="EC" id="7.2.2.21"/>
    </reaction>
</comment>
<keyword evidence="11" id="KW-0547">Nucleotide-binding</keyword>
<feature type="transmembrane region" description="Helical" evidence="11">
    <location>
        <begin position="592"/>
        <end position="610"/>
    </location>
</feature>
<dbReference type="Proteomes" id="UP000261212">
    <property type="component" value="Unassembled WGS sequence"/>
</dbReference>
<feature type="transmembrane region" description="Helical" evidence="11">
    <location>
        <begin position="258"/>
        <end position="283"/>
    </location>
</feature>
<feature type="transmembrane region" description="Helical" evidence="11">
    <location>
        <begin position="224"/>
        <end position="246"/>
    </location>
</feature>
<dbReference type="Pfam" id="PF00702">
    <property type="entry name" value="Hydrolase"/>
    <property type="match status" value="1"/>
</dbReference>
<feature type="transmembrane region" description="Helical" evidence="11">
    <location>
        <begin position="7"/>
        <end position="24"/>
    </location>
</feature>
<dbReference type="PRINTS" id="PR00941">
    <property type="entry name" value="CDATPASE"/>
</dbReference>
<feature type="transmembrane region" description="Helical" evidence="11">
    <location>
        <begin position="30"/>
        <end position="47"/>
    </location>
</feature>
<dbReference type="InterPro" id="IPR018303">
    <property type="entry name" value="ATPase_P-typ_P_site"/>
</dbReference>
<dbReference type="Gene3D" id="3.40.50.1000">
    <property type="entry name" value="HAD superfamily/HAD-like"/>
    <property type="match status" value="1"/>
</dbReference>
<dbReference type="GO" id="GO:0008551">
    <property type="term" value="F:P-type cadmium transporter activity"/>
    <property type="evidence" value="ECO:0007669"/>
    <property type="project" value="UniProtKB-EC"/>
</dbReference>
<evidence type="ECO:0000256" key="11">
    <source>
        <dbReference type="RuleBase" id="RU362081"/>
    </source>
</evidence>
<dbReference type="SFLD" id="SFLDF00027">
    <property type="entry name" value="p-type_atpase"/>
    <property type="match status" value="1"/>
</dbReference>
<dbReference type="Pfam" id="PF00122">
    <property type="entry name" value="E1-E2_ATPase"/>
    <property type="match status" value="1"/>
</dbReference>
<dbReference type="Gene3D" id="3.40.1110.10">
    <property type="entry name" value="Calcium-transporting ATPase, cytoplasmic domain N"/>
    <property type="match status" value="1"/>
</dbReference>
<proteinExistence type="inferred from homology"/>
<feature type="transmembrane region" description="Helical" evidence="11">
    <location>
        <begin position="567"/>
        <end position="586"/>
    </location>
</feature>
<evidence type="ECO:0000256" key="2">
    <source>
        <dbReference type="ARBA" id="ARBA00006024"/>
    </source>
</evidence>
<dbReference type="InterPro" id="IPR059000">
    <property type="entry name" value="ATPase_P-type_domA"/>
</dbReference>
<dbReference type="AlphaFoldDB" id="A0A3E3DWF5"/>
<keyword evidence="13" id="KW-0378">Hydrolase</keyword>
<comment type="caution">
    <text evidence="13">The sequence shown here is derived from an EMBL/GenBank/DDBJ whole genome shotgun (WGS) entry which is preliminary data.</text>
</comment>
<dbReference type="InterPro" id="IPR008250">
    <property type="entry name" value="ATPase_P-typ_transduc_dom_A_sf"/>
</dbReference>
<evidence type="ECO:0000256" key="7">
    <source>
        <dbReference type="ARBA" id="ARBA00022989"/>
    </source>
</evidence>
<dbReference type="GO" id="GO:0005524">
    <property type="term" value="F:ATP binding"/>
    <property type="evidence" value="ECO:0007669"/>
    <property type="project" value="UniProtKB-UniRule"/>
</dbReference>
<dbReference type="PRINTS" id="PR00119">
    <property type="entry name" value="CATATPASE"/>
</dbReference>
<accession>A0A3E3DWF5</accession>
<dbReference type="PROSITE" id="PS00154">
    <property type="entry name" value="ATPASE_E1_E2"/>
    <property type="match status" value="1"/>
</dbReference>
<gene>
    <name evidence="13" type="primary">cadA</name>
    <name evidence="13" type="ORF">DW687_09240</name>
</gene>
<dbReference type="GO" id="GO:0016887">
    <property type="term" value="F:ATP hydrolysis activity"/>
    <property type="evidence" value="ECO:0007669"/>
    <property type="project" value="InterPro"/>
</dbReference>
<dbReference type="SUPFAM" id="SSF81665">
    <property type="entry name" value="Calcium ATPase, transmembrane domain M"/>
    <property type="match status" value="1"/>
</dbReference>
<dbReference type="NCBIfam" id="TIGR01512">
    <property type="entry name" value="ATPase-IB2_Cd"/>
    <property type="match status" value="1"/>
</dbReference>
<dbReference type="InterPro" id="IPR001757">
    <property type="entry name" value="P_typ_ATPase"/>
</dbReference>
<dbReference type="NCBIfam" id="TIGR01525">
    <property type="entry name" value="ATPase-IB_hvy"/>
    <property type="match status" value="1"/>
</dbReference>
<keyword evidence="5 11" id="KW-0479">Metal-binding</keyword>
<keyword evidence="7 11" id="KW-1133">Transmembrane helix</keyword>
<evidence type="ECO:0000256" key="1">
    <source>
        <dbReference type="ARBA" id="ARBA00004141"/>
    </source>
</evidence>
<evidence type="ECO:0000313" key="14">
    <source>
        <dbReference type="Proteomes" id="UP000261212"/>
    </source>
</evidence>
<keyword evidence="11" id="KW-0067">ATP-binding</keyword>
<dbReference type="InterPro" id="IPR023299">
    <property type="entry name" value="ATPase_P-typ_cyto_dom_N"/>
</dbReference>
<evidence type="ECO:0000256" key="3">
    <source>
        <dbReference type="ARBA" id="ARBA00022539"/>
    </source>
</evidence>
<keyword evidence="6" id="KW-1278">Translocase</keyword>
<organism evidence="13 14">
    <name type="scientific">Anaerofustis stercorihominis</name>
    <dbReference type="NCBI Taxonomy" id="214853"/>
    <lineage>
        <taxon>Bacteria</taxon>
        <taxon>Bacillati</taxon>
        <taxon>Bacillota</taxon>
        <taxon>Clostridia</taxon>
        <taxon>Eubacteriales</taxon>
        <taxon>Eubacteriaceae</taxon>
        <taxon>Anaerofustis</taxon>
    </lineage>
</organism>
<dbReference type="Gene3D" id="2.70.150.10">
    <property type="entry name" value="Calcium-transporting ATPase, cytoplasmic transduction domain A"/>
    <property type="match status" value="1"/>
</dbReference>
<evidence type="ECO:0000256" key="10">
    <source>
        <dbReference type="ARBA" id="ARBA00049338"/>
    </source>
</evidence>
<keyword evidence="3" id="KW-0104">Cadmium</keyword>
<evidence type="ECO:0000256" key="9">
    <source>
        <dbReference type="ARBA" id="ARBA00039103"/>
    </source>
</evidence>
<dbReference type="EC" id="7.2.2.21" evidence="9"/>
<dbReference type="NCBIfam" id="TIGR01494">
    <property type="entry name" value="ATPase_P-type"/>
    <property type="match status" value="1"/>
</dbReference>
<protein>
    <recommendedName>
        <fullName evidence="9">Cd(2+)-exporting ATPase</fullName>
        <ecNumber evidence="9">7.2.2.21</ecNumber>
    </recommendedName>
</protein>
<evidence type="ECO:0000256" key="8">
    <source>
        <dbReference type="ARBA" id="ARBA00023136"/>
    </source>
</evidence>
<dbReference type="CDD" id="cd07548">
    <property type="entry name" value="P-type_ATPase-Cd_Zn_Co_like"/>
    <property type="match status" value="1"/>
</dbReference>
<evidence type="ECO:0000256" key="4">
    <source>
        <dbReference type="ARBA" id="ARBA00022692"/>
    </source>
</evidence>
<evidence type="ECO:0000313" key="13">
    <source>
        <dbReference type="EMBL" id="RGD73533.1"/>
    </source>
</evidence>
<dbReference type="EMBL" id="QUSM01000005">
    <property type="protein sequence ID" value="RGD73533.1"/>
    <property type="molecule type" value="Genomic_DNA"/>
</dbReference>
<dbReference type="SUPFAM" id="SSF81653">
    <property type="entry name" value="Calcium ATPase, transduction domain A"/>
    <property type="match status" value="1"/>
</dbReference>
<comment type="subcellular location">
    <subcellularLocation>
        <location evidence="11">Cell membrane</location>
    </subcellularLocation>
    <subcellularLocation>
        <location evidence="1">Membrane</location>
        <topology evidence="1">Multi-pass membrane protein</topology>
    </subcellularLocation>
</comment>